<comment type="caution">
    <text evidence="2">The sequence shown here is derived from an EMBL/GenBank/DDBJ whole genome shotgun (WGS) entry which is preliminary data.</text>
</comment>
<evidence type="ECO:0000313" key="3">
    <source>
        <dbReference type="Proteomes" id="UP000640786"/>
    </source>
</evidence>
<sequence>MKKLLSISLFLIGLVFVFFSFSTNSFADENDKSYVDGQVISASDTLDYSYLTRNDIGYKDGQIIAVSEDNTIEVFYSNFSDIQETHYYEEFGDMSLIQAVRSLNGWFATFAIE</sequence>
<feature type="signal peptide" evidence="1">
    <location>
        <begin position="1"/>
        <end position="27"/>
    </location>
</feature>
<evidence type="ECO:0000256" key="1">
    <source>
        <dbReference type="SAM" id="SignalP"/>
    </source>
</evidence>
<proteinExistence type="predicted"/>
<dbReference type="EMBL" id="JACSQO010000003">
    <property type="protein sequence ID" value="MBD7944012.1"/>
    <property type="molecule type" value="Genomic_DNA"/>
</dbReference>
<organism evidence="2 3">
    <name type="scientific">Psychrobacillus faecigallinarum</name>
    <dbReference type="NCBI Taxonomy" id="2762235"/>
    <lineage>
        <taxon>Bacteria</taxon>
        <taxon>Bacillati</taxon>
        <taxon>Bacillota</taxon>
        <taxon>Bacilli</taxon>
        <taxon>Bacillales</taxon>
        <taxon>Bacillaceae</taxon>
        <taxon>Psychrobacillus</taxon>
    </lineage>
</organism>
<gene>
    <name evidence="2" type="ORF">H9650_07760</name>
</gene>
<accession>A0ABR8R889</accession>
<keyword evidence="3" id="KW-1185">Reference proteome</keyword>
<dbReference type="Proteomes" id="UP000640786">
    <property type="component" value="Unassembled WGS sequence"/>
</dbReference>
<reference evidence="2 3" key="1">
    <citation type="submission" date="2020-08" db="EMBL/GenBank/DDBJ databases">
        <title>A Genomic Blueprint of the Chicken Gut Microbiome.</title>
        <authorList>
            <person name="Gilroy R."/>
            <person name="Ravi A."/>
            <person name="Getino M."/>
            <person name="Pursley I."/>
            <person name="Horton D.L."/>
            <person name="Alikhan N.-F."/>
            <person name="Baker D."/>
            <person name="Gharbi K."/>
            <person name="Hall N."/>
            <person name="Watson M."/>
            <person name="Adriaenssens E.M."/>
            <person name="Foster-Nyarko E."/>
            <person name="Jarju S."/>
            <person name="Secka A."/>
            <person name="Antonio M."/>
            <person name="Oren A."/>
            <person name="Chaudhuri R."/>
            <person name="La Ragione R.M."/>
            <person name="Hildebrand F."/>
            <person name="Pallen M.J."/>
        </authorList>
    </citation>
    <scope>NUCLEOTIDE SEQUENCE [LARGE SCALE GENOMIC DNA]</scope>
    <source>
        <strain evidence="2 3">Sa2BUA9</strain>
    </source>
</reference>
<dbReference type="RefSeq" id="WP_144539832.1">
    <property type="nucleotide sequence ID" value="NZ_JACSQO010000003.1"/>
</dbReference>
<name>A0ABR8R889_9BACI</name>
<protein>
    <submittedName>
        <fullName evidence="2">Uncharacterized protein</fullName>
    </submittedName>
</protein>
<keyword evidence="1" id="KW-0732">Signal</keyword>
<feature type="chain" id="PRO_5045715222" evidence="1">
    <location>
        <begin position="28"/>
        <end position="113"/>
    </location>
</feature>
<evidence type="ECO:0000313" key="2">
    <source>
        <dbReference type="EMBL" id="MBD7944012.1"/>
    </source>
</evidence>